<sequence>MILAKTVGKKKVLIIVGVIIALGAMVYLKSHSLSRHSQVEKGLTQYSFWKDDNVFDSSIIYFFQQFSRKSRPFDEFLGFISGNDLLKCGIFSIVFWWLWFSDKGLKAYKQRVSVILALMGTFIALLIGRLLVIGMPFRIRPLRSEAFHLTLPYGVQLETLDGYSSFPSDHTILLCAMATSLVFISRKIGVIAFLYAFLLVILPRIYFCFHYPTDILTGAFIGITVAVLTFKSKWMQAQAQRIYKFSETKPALFYPVFFFITYQIASLFNDVRHLLSFASHLFGH</sequence>
<name>W0F8J0_9BACT</name>
<keyword evidence="1" id="KW-0812">Transmembrane</keyword>
<feature type="transmembrane region" description="Helical" evidence="1">
    <location>
        <begin position="112"/>
        <end position="133"/>
    </location>
</feature>
<dbReference type="KEGG" id="nso:NIASO_11850"/>
<proteinExistence type="predicted"/>
<dbReference type="RefSeq" id="WP_008585775.1">
    <property type="nucleotide sequence ID" value="NZ_CP007035.1"/>
</dbReference>
<dbReference type="EMBL" id="CP007035">
    <property type="protein sequence ID" value="AHF17661.1"/>
    <property type="molecule type" value="Genomic_DNA"/>
</dbReference>
<dbReference type="OrthoDB" id="9773582at2"/>
<dbReference type="Proteomes" id="UP000003586">
    <property type="component" value="Chromosome"/>
</dbReference>
<dbReference type="PANTHER" id="PTHR14969">
    <property type="entry name" value="SPHINGOSINE-1-PHOSPHATE PHOSPHOHYDROLASE"/>
    <property type="match status" value="1"/>
</dbReference>
<dbReference type="Pfam" id="PF01569">
    <property type="entry name" value="PAP2"/>
    <property type="match status" value="1"/>
</dbReference>
<keyword evidence="1" id="KW-0472">Membrane</keyword>
<evidence type="ECO:0000313" key="4">
    <source>
        <dbReference type="Proteomes" id="UP000003586"/>
    </source>
</evidence>
<dbReference type="InterPro" id="IPR036938">
    <property type="entry name" value="PAP2/HPO_sf"/>
</dbReference>
<accession>W0F8J0</accession>
<dbReference type="STRING" id="929713.NIASO_11850"/>
<feature type="transmembrane region" description="Helical" evidence="1">
    <location>
        <begin position="188"/>
        <end position="207"/>
    </location>
</feature>
<dbReference type="SMART" id="SM00014">
    <property type="entry name" value="acidPPc"/>
    <property type="match status" value="1"/>
</dbReference>
<feature type="transmembrane region" description="Helical" evidence="1">
    <location>
        <begin position="251"/>
        <end position="268"/>
    </location>
</feature>
<evidence type="ECO:0000313" key="3">
    <source>
        <dbReference type="EMBL" id="AHF17661.1"/>
    </source>
</evidence>
<dbReference type="eggNOG" id="COG0671">
    <property type="taxonomic scope" value="Bacteria"/>
</dbReference>
<dbReference type="AlphaFoldDB" id="W0F8J0"/>
<evidence type="ECO:0000259" key="2">
    <source>
        <dbReference type="SMART" id="SM00014"/>
    </source>
</evidence>
<dbReference type="PANTHER" id="PTHR14969:SF13">
    <property type="entry name" value="AT30094P"/>
    <property type="match status" value="1"/>
</dbReference>
<feature type="domain" description="Phosphatidic acid phosphatase type 2/haloperoxidase" evidence="2">
    <location>
        <begin position="114"/>
        <end position="230"/>
    </location>
</feature>
<keyword evidence="4" id="KW-1185">Reference proteome</keyword>
<dbReference type="Gene3D" id="1.20.144.10">
    <property type="entry name" value="Phosphatidic acid phosphatase type 2/haloperoxidase"/>
    <property type="match status" value="1"/>
</dbReference>
<gene>
    <name evidence="3" type="ORF">NIASO_11850</name>
</gene>
<organism evidence="3 4">
    <name type="scientific">Niabella soli DSM 19437</name>
    <dbReference type="NCBI Taxonomy" id="929713"/>
    <lineage>
        <taxon>Bacteria</taxon>
        <taxon>Pseudomonadati</taxon>
        <taxon>Bacteroidota</taxon>
        <taxon>Chitinophagia</taxon>
        <taxon>Chitinophagales</taxon>
        <taxon>Chitinophagaceae</taxon>
        <taxon>Niabella</taxon>
    </lineage>
</organism>
<feature type="transmembrane region" description="Helical" evidence="1">
    <location>
        <begin position="213"/>
        <end position="230"/>
    </location>
</feature>
<feature type="transmembrane region" description="Helical" evidence="1">
    <location>
        <begin position="76"/>
        <end position="100"/>
    </location>
</feature>
<dbReference type="SUPFAM" id="SSF48317">
    <property type="entry name" value="Acid phosphatase/Vanadium-dependent haloperoxidase"/>
    <property type="match status" value="1"/>
</dbReference>
<keyword evidence="1" id="KW-1133">Transmembrane helix</keyword>
<feature type="transmembrane region" description="Helical" evidence="1">
    <location>
        <begin position="12"/>
        <end position="28"/>
    </location>
</feature>
<dbReference type="HOGENOM" id="CLU_102474_0_0_10"/>
<dbReference type="InterPro" id="IPR000326">
    <property type="entry name" value="PAP2/HPO"/>
</dbReference>
<reference evidence="3 4" key="1">
    <citation type="submission" date="2013-12" db="EMBL/GenBank/DDBJ databases">
        <authorList>
            <consortium name="DOE Joint Genome Institute"/>
            <person name="Eisen J."/>
            <person name="Huntemann M."/>
            <person name="Han J."/>
            <person name="Chen A."/>
            <person name="Kyrpides N."/>
            <person name="Mavromatis K."/>
            <person name="Markowitz V."/>
            <person name="Palaniappan K."/>
            <person name="Ivanova N."/>
            <person name="Schaumberg A."/>
            <person name="Pati A."/>
            <person name="Liolios K."/>
            <person name="Nordberg H.P."/>
            <person name="Cantor M.N."/>
            <person name="Hua S.X."/>
            <person name="Woyke T."/>
        </authorList>
    </citation>
    <scope>NUCLEOTIDE SEQUENCE [LARGE SCALE GENOMIC DNA]</scope>
    <source>
        <strain evidence="4">DSM 19437</strain>
    </source>
</reference>
<evidence type="ECO:0000256" key="1">
    <source>
        <dbReference type="SAM" id="Phobius"/>
    </source>
</evidence>
<protein>
    <recommendedName>
        <fullName evidence="2">Phosphatidic acid phosphatase type 2/haloperoxidase domain-containing protein</fullName>
    </recommendedName>
</protein>